<evidence type="ECO:0000313" key="4">
    <source>
        <dbReference type="Proteomes" id="UP001595900"/>
    </source>
</evidence>
<dbReference type="SUPFAM" id="SSF53743">
    <property type="entry name" value="FucI/AraA N-terminal and middle domains"/>
    <property type="match status" value="1"/>
</dbReference>
<dbReference type="InterPro" id="IPR009015">
    <property type="entry name" value="Fucose_isomerase_N/cen_sf"/>
</dbReference>
<protein>
    <recommendedName>
        <fullName evidence="5">L-fucose isomerase</fullName>
    </recommendedName>
</protein>
<evidence type="ECO:0008006" key="5">
    <source>
        <dbReference type="Google" id="ProtNLM"/>
    </source>
</evidence>
<dbReference type="EMBL" id="JBHSCN010000002">
    <property type="protein sequence ID" value="MFC4242143.1"/>
    <property type="molecule type" value="Genomic_DNA"/>
</dbReference>
<dbReference type="PANTHER" id="PTHR36120:SF1">
    <property type="entry name" value="L-FUCOSE ISOMERASE C-TERMINAL DOMAIN-CONTAINING PROTEIN"/>
    <property type="match status" value="1"/>
</dbReference>
<gene>
    <name evidence="3" type="ORF">ACFOYW_02055</name>
</gene>
<dbReference type="Proteomes" id="UP001595900">
    <property type="component" value="Unassembled WGS sequence"/>
</dbReference>
<sequence>MKPRLLPVWLEEEPQDSFRNQLAALIELAGDEVDWLPAARVTDAAGIRCTAVVVPDMSGVAYRLLDSFARIEAPILVISTEFGTVSMWDWEIRDFLRRRGVSTLAPTSLTEMHDLFRALAARERLETATMLAYLDDLGGGKQPDIFKRFFWWEDECVDLIKQQFGTTVERRSFRGLVERANGIPESRVADAVAAAEAEYPISGDVARRARMEALRLKLALSDELDETPGVIAAGINCLNESATSATTPCLAWSMLFEERGLIWGCESDLTSMMTKYLVWNALRTPVMMTNLYPFLLGDAALKHEKIPYFPAADEPENHILAAHCGFFGIVPKSWSTQWEIKPRVLEIVDENAHALDARFPEGDLTIVKITSTLDELTFTPAVLENYEQYANSDCLNGAVLRVEDGYRYVEKLPSHHAVLAVGDVGRRLELVGDALGVGTTRI</sequence>
<name>A0ABV8Q353_9MICO</name>
<keyword evidence="1" id="KW-0413">Isomerase</keyword>
<organism evidence="3 4">
    <name type="scientific">Gryllotalpicola reticulitermitis</name>
    <dbReference type="NCBI Taxonomy" id="1184153"/>
    <lineage>
        <taxon>Bacteria</taxon>
        <taxon>Bacillati</taxon>
        <taxon>Actinomycetota</taxon>
        <taxon>Actinomycetes</taxon>
        <taxon>Micrococcales</taxon>
        <taxon>Microbacteriaceae</taxon>
        <taxon>Gryllotalpicola</taxon>
    </lineage>
</organism>
<proteinExistence type="predicted"/>
<evidence type="ECO:0000256" key="2">
    <source>
        <dbReference type="ARBA" id="ARBA00023277"/>
    </source>
</evidence>
<keyword evidence="2" id="KW-0119">Carbohydrate metabolism</keyword>
<keyword evidence="4" id="KW-1185">Reference proteome</keyword>
<dbReference type="RefSeq" id="WP_390226939.1">
    <property type="nucleotide sequence ID" value="NZ_JBHSCN010000002.1"/>
</dbReference>
<reference evidence="4" key="1">
    <citation type="journal article" date="2019" name="Int. J. Syst. Evol. Microbiol.">
        <title>The Global Catalogue of Microorganisms (GCM) 10K type strain sequencing project: providing services to taxonomists for standard genome sequencing and annotation.</title>
        <authorList>
            <consortium name="The Broad Institute Genomics Platform"/>
            <consortium name="The Broad Institute Genome Sequencing Center for Infectious Disease"/>
            <person name="Wu L."/>
            <person name="Ma J."/>
        </authorList>
    </citation>
    <scope>NUCLEOTIDE SEQUENCE [LARGE SCALE GENOMIC DNA]</scope>
    <source>
        <strain evidence="4">CGMCC 1.10363</strain>
    </source>
</reference>
<accession>A0ABV8Q353</accession>
<dbReference type="PANTHER" id="PTHR36120">
    <property type="entry name" value="FUCOSE ISOMERASE"/>
    <property type="match status" value="1"/>
</dbReference>
<evidence type="ECO:0000256" key="1">
    <source>
        <dbReference type="ARBA" id="ARBA00023235"/>
    </source>
</evidence>
<evidence type="ECO:0000313" key="3">
    <source>
        <dbReference type="EMBL" id="MFC4242143.1"/>
    </source>
</evidence>
<comment type="caution">
    <text evidence="3">The sequence shown here is derived from an EMBL/GenBank/DDBJ whole genome shotgun (WGS) entry which is preliminary data.</text>
</comment>